<dbReference type="AlphaFoldDB" id="A0A060ZZC2"/>
<reference evidence="1" key="1">
    <citation type="submission" date="2014-05" db="EMBL/GenBank/DDBJ databases">
        <authorList>
            <person name="Horn Fabian"/>
        </authorList>
    </citation>
    <scope>NUCLEOTIDE SEQUENCE</scope>
</reference>
<dbReference type="Proteomes" id="UP000756710">
    <property type="component" value="Unassembled WGS sequence"/>
</dbReference>
<accession>A0A060ZZC2</accession>
<dbReference type="EMBL" id="JAGGLR010000026">
    <property type="protein sequence ID" value="MBP2066669.1"/>
    <property type="molecule type" value="Genomic_DNA"/>
</dbReference>
<protein>
    <submittedName>
        <fullName evidence="1">Uncharacterized protein</fullName>
    </submittedName>
</protein>
<reference evidence="2 3" key="2">
    <citation type="submission" date="2021-03" db="EMBL/GenBank/DDBJ databases">
        <title>Genomic Encyclopedia of Type Strains, Phase IV (KMG-IV): sequencing the most valuable type-strain genomes for metagenomic binning, comparative biology and taxonomic classification.</title>
        <authorList>
            <person name="Goeker M."/>
        </authorList>
    </citation>
    <scope>NUCLEOTIDE SEQUENCE [LARGE SCALE GENOMIC DNA]</scope>
    <source>
        <strain evidence="2 3">DSM 41954</strain>
    </source>
</reference>
<dbReference type="RefSeq" id="WP_044572753.1">
    <property type="nucleotide sequence ID" value="NZ_BAABDR010000042.1"/>
</dbReference>
<evidence type="ECO:0000313" key="1">
    <source>
        <dbReference type="EMBL" id="CDR08489.1"/>
    </source>
</evidence>
<evidence type="ECO:0000313" key="2">
    <source>
        <dbReference type="EMBL" id="MBP2066669.1"/>
    </source>
</evidence>
<dbReference type="HOGENOM" id="CLU_1115300_0_0_11"/>
<dbReference type="EMBL" id="LK022848">
    <property type="protein sequence ID" value="CDR08489.1"/>
    <property type="molecule type" value="Genomic_DNA"/>
</dbReference>
<keyword evidence="3" id="KW-1185">Reference proteome</keyword>
<evidence type="ECO:0000313" key="3">
    <source>
        <dbReference type="Proteomes" id="UP000756710"/>
    </source>
</evidence>
<name>A0A060ZZC2_9ACTN</name>
<gene>
    <name evidence="2" type="ORF">J2Z30_007725</name>
    <name evidence="1" type="ORF">SIRAN5148</name>
</gene>
<organism evidence="1">
    <name type="scientific">Streptomyces iranensis</name>
    <dbReference type="NCBI Taxonomy" id="576784"/>
    <lineage>
        <taxon>Bacteria</taxon>
        <taxon>Bacillati</taxon>
        <taxon>Actinomycetota</taxon>
        <taxon>Actinomycetes</taxon>
        <taxon>Kitasatosporales</taxon>
        <taxon>Streptomycetaceae</taxon>
        <taxon>Streptomyces</taxon>
        <taxon>Streptomyces violaceusniger group</taxon>
    </lineage>
</organism>
<sequence length="249" mass="28147">MPPEIALLESRALRDSVIERTDVLDKVKILTMLPDGLHITTRMVAEYFEVGEEAVKSLTKRHREEFQNSGMHILRGSELQVFERSNLDLSDSSYPQGRAHLTLYPRRAVLNVAMLLRDSDIARRVRTYLLDVEEAARSGPEAGAEQLPLEQILTERMLAGPMGTRLEAVEACLADVGSTLRELAPWMARVSARLDGMDRRLDAHGRVICAMSERLCDLGEDMTEVRRDVATLKAEAAQRRARRTKRRRA</sequence>
<proteinExistence type="predicted"/>